<dbReference type="InterPro" id="IPR010809">
    <property type="entry name" value="FliD_C"/>
</dbReference>
<proteinExistence type="inferred from homology"/>
<dbReference type="PANTHER" id="PTHR30288:SF0">
    <property type="entry name" value="FLAGELLAR HOOK-ASSOCIATED PROTEIN 2"/>
    <property type="match status" value="1"/>
</dbReference>
<evidence type="ECO:0000256" key="3">
    <source>
        <dbReference type="ARBA" id="ARBA00023054"/>
    </source>
</evidence>
<dbReference type="Pfam" id="PF02465">
    <property type="entry name" value="FliD_N"/>
    <property type="match status" value="1"/>
</dbReference>
<dbReference type="GO" id="GO:0071973">
    <property type="term" value="P:bacterial-type flagellum-dependent cell motility"/>
    <property type="evidence" value="ECO:0007669"/>
    <property type="project" value="TreeGrafter"/>
</dbReference>
<dbReference type="PANTHER" id="PTHR30288">
    <property type="entry name" value="FLAGELLAR CAP/ASSEMBLY PROTEIN FLID"/>
    <property type="match status" value="1"/>
</dbReference>
<comment type="caution">
    <text evidence="8">The sequence shown here is derived from an EMBL/GenBank/DDBJ whole genome shotgun (WGS) entry which is preliminary data.</text>
</comment>
<sequence>MVSTIRFSGIASGMDTQSIVDSLMQAQRIPLDKLNQKKQIIEWQRDSYREMNKLLDEFSNFIFDGIYRQANMLTRTAVSSNSDVVTAKAAPNAGTISYKIENVTIATAARMQSTAAISKGEKIDSTKSLWSQRDKLEGFTWKQEEVTSSFKVPEKGATNFQLPKGAVSEVLNLNANGKLEVTNADGEVQEFDVVVGSIPETKDANTVYIDENTGSMSFGTKLEGDSSFSLKFNHNYLEFNIETYKEDGSTNKRKNDFKIAGTLSLDSMLSQINSSNVGVNMFYDSHTDQIVAQRKDTGNLTNSEGKSINFTGASADFFTQSLHLTEEQSGTNAKFTVNGLETERASNTFTMNGVTFTLHNNSVAGQSTSITVGTDTDAIMTTIKDFVNKYNELLDKVNGKLTEQKFSTFTPLTQEQKMAMSDREVEQWEEKAKSGLLRRDQILDTAMTTLRNNLYTEVTANEVTLADPKFNQLAEIGITTTKDYMARGKLEINEEKLKKAIEEDPEAIFQLFMADGPTYAEQGLARRVRDTLSNTVKKIEERAGNAFKTEDNYTLGKQLGRVKDDISRLENRLKMVENRYWSQFNAMEKAMQNLNNQSNMLLSYLGMGAQQQ</sequence>
<evidence type="ECO:0000256" key="4">
    <source>
        <dbReference type="ARBA" id="ARBA00023143"/>
    </source>
</evidence>
<evidence type="ECO:0000313" key="8">
    <source>
        <dbReference type="EMBL" id="GIN64052.1"/>
    </source>
</evidence>
<evidence type="ECO:0000256" key="1">
    <source>
        <dbReference type="ARBA" id="ARBA00009764"/>
    </source>
</evidence>
<keyword evidence="4 5" id="KW-0975">Bacterial flagellum</keyword>
<keyword evidence="3" id="KW-0175">Coiled coil</keyword>
<evidence type="ECO:0000256" key="5">
    <source>
        <dbReference type="RuleBase" id="RU362066"/>
    </source>
</evidence>
<keyword evidence="5" id="KW-0964">Secreted</keyword>
<evidence type="ECO:0000313" key="9">
    <source>
        <dbReference type="Proteomes" id="UP000682111"/>
    </source>
</evidence>
<accession>A0A919WLS1</accession>
<dbReference type="AlphaFoldDB" id="A0A919WLS1"/>
<feature type="domain" description="Flagellar hook-associated protein 2 C-terminal" evidence="7">
    <location>
        <begin position="330"/>
        <end position="596"/>
    </location>
</feature>
<evidence type="ECO:0000259" key="7">
    <source>
        <dbReference type="Pfam" id="PF07195"/>
    </source>
</evidence>
<dbReference type="GO" id="GO:0009421">
    <property type="term" value="C:bacterial-type flagellum filament cap"/>
    <property type="evidence" value="ECO:0007669"/>
    <property type="project" value="InterPro"/>
</dbReference>
<organism evidence="8 9">
    <name type="scientific">Robertmurraya siralis</name>
    <dbReference type="NCBI Taxonomy" id="77777"/>
    <lineage>
        <taxon>Bacteria</taxon>
        <taxon>Bacillati</taxon>
        <taxon>Bacillota</taxon>
        <taxon>Bacilli</taxon>
        <taxon>Bacillales</taxon>
        <taxon>Bacillaceae</taxon>
        <taxon>Robertmurraya</taxon>
    </lineage>
</organism>
<comment type="function">
    <text evidence="5">Required for morphogenesis and for the elongation of the flagellar filament by facilitating polymerization of the flagellin monomers at the tip of growing filament. Forms a capping structure, which prevents flagellin subunits (transported through the central channel of the flagellum) from leaking out without polymerization at the distal end.</text>
</comment>
<protein>
    <recommendedName>
        <fullName evidence="5">Flagellar hook-associated protein 2</fullName>
        <shortName evidence="5">HAP2</shortName>
    </recommendedName>
    <alternativeName>
        <fullName evidence="5">Flagellar cap protein</fullName>
    </alternativeName>
</protein>
<comment type="similarity">
    <text evidence="1 5">Belongs to the FliD family.</text>
</comment>
<reference evidence="8" key="1">
    <citation type="submission" date="2021-03" db="EMBL/GenBank/DDBJ databases">
        <title>Antimicrobial resistance genes in bacteria isolated from Japanese honey, and their potential for conferring macrolide and lincosamide resistance in the American foulbrood pathogen Paenibacillus larvae.</title>
        <authorList>
            <person name="Okamoto M."/>
            <person name="Kumagai M."/>
            <person name="Kanamori H."/>
            <person name="Takamatsu D."/>
        </authorList>
    </citation>
    <scope>NUCLEOTIDE SEQUENCE</scope>
    <source>
        <strain evidence="8">J27TS8</strain>
    </source>
</reference>
<dbReference type="RefSeq" id="WP_137743559.1">
    <property type="nucleotide sequence ID" value="NZ_BORC01000010.1"/>
</dbReference>
<dbReference type="EMBL" id="BORC01000010">
    <property type="protein sequence ID" value="GIN64052.1"/>
    <property type="molecule type" value="Genomic_DNA"/>
</dbReference>
<dbReference type="GO" id="GO:0005576">
    <property type="term" value="C:extracellular region"/>
    <property type="evidence" value="ECO:0007669"/>
    <property type="project" value="UniProtKB-SubCell"/>
</dbReference>
<comment type="subcellular location">
    <subcellularLocation>
        <location evidence="5">Secreted</location>
    </subcellularLocation>
    <subcellularLocation>
        <location evidence="5">Bacterial flagellum</location>
    </subcellularLocation>
</comment>
<evidence type="ECO:0000256" key="2">
    <source>
        <dbReference type="ARBA" id="ARBA00011255"/>
    </source>
</evidence>
<keyword evidence="9" id="KW-1185">Reference proteome</keyword>
<dbReference type="InterPro" id="IPR003481">
    <property type="entry name" value="FliD_N"/>
</dbReference>
<evidence type="ECO:0000259" key="6">
    <source>
        <dbReference type="Pfam" id="PF02465"/>
    </source>
</evidence>
<name>A0A919WLS1_9BACI</name>
<dbReference type="GO" id="GO:0009424">
    <property type="term" value="C:bacterial-type flagellum hook"/>
    <property type="evidence" value="ECO:0007669"/>
    <property type="project" value="UniProtKB-UniRule"/>
</dbReference>
<dbReference type="OrthoDB" id="9776025at2"/>
<gene>
    <name evidence="8" type="ORF">J27TS8_40450</name>
</gene>
<dbReference type="InterPro" id="IPR040026">
    <property type="entry name" value="FliD"/>
</dbReference>
<dbReference type="GO" id="GO:0007155">
    <property type="term" value="P:cell adhesion"/>
    <property type="evidence" value="ECO:0007669"/>
    <property type="project" value="InterPro"/>
</dbReference>
<feature type="domain" description="Flagellar hook-associated protein 2 N-terminal" evidence="6">
    <location>
        <begin position="12"/>
        <end position="108"/>
    </location>
</feature>
<dbReference type="Pfam" id="PF07195">
    <property type="entry name" value="FliD_C"/>
    <property type="match status" value="1"/>
</dbReference>
<comment type="subunit">
    <text evidence="2 5">Homopentamer.</text>
</comment>
<dbReference type="Proteomes" id="UP000682111">
    <property type="component" value="Unassembled WGS sequence"/>
</dbReference>
<dbReference type="NCBIfam" id="NF005833">
    <property type="entry name" value="PRK07737.1"/>
    <property type="match status" value="1"/>
</dbReference>